<dbReference type="GO" id="GO:0000226">
    <property type="term" value="P:microtubule cytoskeleton organization"/>
    <property type="evidence" value="ECO:0007669"/>
    <property type="project" value="TreeGrafter"/>
</dbReference>
<dbReference type="Proteomes" id="UP000265020">
    <property type="component" value="Unassembled WGS sequence"/>
</dbReference>
<name>A0A3Q2CZC2_CYPVA</name>
<evidence type="ECO:0000256" key="3">
    <source>
        <dbReference type="ARBA" id="ARBA00022553"/>
    </source>
</evidence>
<sequence length="741" mass="77592">MEYMNNASNSYGSGDTVSASLANMTINDQHHQENGVKMKDEGAVISENGLKSDLSQPESSRLDDEMLPDTSAEEGAEVVSELSDKEREDEGQGAGAASATAKLVRPANGGFPPAEPGDAEKVIDFAEAASSTEPGKKAEGDCGKRLSDSSWVSEDLSCRSEMRQEVEASRGSPEWTGAADSQRAISLDASERLAEMRNPPGMSLVRSAALEDLTVIEDQSLRLNQEEGAILEQIKDVQTVEGAELQPDCGNKSVSSETEESLQKQRRMKDPPPAPVTGSFSEGLRLVAKPPCDSETESPSHGAGGSKPDISSALQKSSVAQSPSQSPSQSPAARRSLVPVAVSKAQAKTNNGEKTETVTTTTSSLKRPSVVAKSNKTGASCRNGHSSIPIKASSSSSPGPRQPGVSAAAKPQVQGAKPAARSAANPASAKKPPPPKNDRDARSGQSSPGTPKSPGSQALSAAEAKVKKVAVVRSNPKSPGSLKSRSPAPLAAAAPLPDLKNVRSKIGSTENIKHQPGGGKVQILDKKLDLSNVQARCGSKDNLKHRPGGGKVKIVEQKLDFRTVQSKCGSKDNIKHKPGGGNVQILDHKLDLSSVQSRCGSKDNIKHVPGGGNVQIVHKKIDLSNVTSKCGSKDNIHHKPGGGNVEIKTEKLEFKVQSKVGSLDNIGHVPGGGQRKIESHKLSFRETAKARTDHGAEIISLEDSPRQLSTVSSSGSINMTDSPQLSTLADQVSASLAQQGL</sequence>
<keyword evidence="5" id="KW-0677">Repeat</keyword>
<proteinExistence type="predicted"/>
<feature type="compositionally biased region" description="Polar residues" evidence="8">
    <location>
        <begin position="475"/>
        <end position="484"/>
    </location>
</feature>
<evidence type="ECO:0000256" key="7">
    <source>
        <dbReference type="RuleBase" id="RU000686"/>
    </source>
</evidence>
<evidence type="ECO:0000256" key="2">
    <source>
        <dbReference type="ARBA" id="ARBA00022490"/>
    </source>
</evidence>
<evidence type="ECO:0000256" key="4">
    <source>
        <dbReference type="ARBA" id="ARBA00022701"/>
    </source>
</evidence>
<evidence type="ECO:0000313" key="10">
    <source>
        <dbReference type="Proteomes" id="UP000265020"/>
    </source>
</evidence>
<evidence type="ECO:0000256" key="5">
    <source>
        <dbReference type="ARBA" id="ARBA00022737"/>
    </source>
</evidence>
<dbReference type="InterPro" id="IPR027324">
    <property type="entry name" value="MAP2/MAP4/Tau"/>
</dbReference>
<keyword evidence="2 7" id="KW-0963">Cytoplasm</keyword>
<dbReference type="GO" id="GO:0005874">
    <property type="term" value="C:microtubule"/>
    <property type="evidence" value="ECO:0007669"/>
    <property type="project" value="UniProtKB-KW"/>
</dbReference>
<dbReference type="PROSITE" id="PS00229">
    <property type="entry name" value="TAU_MAP_1"/>
    <property type="match status" value="3"/>
</dbReference>
<protein>
    <recommendedName>
        <fullName evidence="7">Microtubule-associated protein</fullName>
    </recommendedName>
</protein>
<accession>A0A3Q2CZC2</accession>
<evidence type="ECO:0000256" key="6">
    <source>
        <dbReference type="ARBA" id="ARBA00023212"/>
    </source>
</evidence>
<dbReference type="GO" id="GO:0043005">
    <property type="term" value="C:neuron projection"/>
    <property type="evidence" value="ECO:0007669"/>
    <property type="project" value="TreeGrafter"/>
</dbReference>
<reference evidence="9" key="1">
    <citation type="submission" date="2025-05" db="UniProtKB">
        <authorList>
            <consortium name="Ensembl"/>
        </authorList>
    </citation>
    <scope>IDENTIFICATION</scope>
</reference>
<feature type="compositionally biased region" description="Low complexity" evidence="8">
    <location>
        <begin position="386"/>
        <end position="406"/>
    </location>
</feature>
<feature type="region of interest" description="Disordered" evidence="8">
    <location>
        <begin position="242"/>
        <end position="496"/>
    </location>
</feature>
<dbReference type="Pfam" id="PF00418">
    <property type="entry name" value="Tubulin-binding"/>
    <property type="match status" value="6"/>
</dbReference>
<dbReference type="GO" id="GO:0031175">
    <property type="term" value="P:neuron projection development"/>
    <property type="evidence" value="ECO:0007669"/>
    <property type="project" value="TreeGrafter"/>
</dbReference>
<evidence type="ECO:0000256" key="1">
    <source>
        <dbReference type="ARBA" id="ARBA00004245"/>
    </source>
</evidence>
<dbReference type="PROSITE" id="PS51491">
    <property type="entry name" value="TAU_MAP_2"/>
    <property type="match status" value="6"/>
</dbReference>
<feature type="compositionally biased region" description="Acidic residues" evidence="8">
    <location>
        <begin position="65"/>
        <end position="76"/>
    </location>
</feature>
<feature type="region of interest" description="Disordered" evidence="8">
    <location>
        <begin position="701"/>
        <end position="724"/>
    </location>
</feature>
<feature type="compositionally biased region" description="Polar residues" evidence="8">
    <location>
        <begin position="372"/>
        <end position="385"/>
    </location>
</feature>
<feature type="compositionally biased region" description="Low complexity" evidence="8">
    <location>
        <begin position="487"/>
        <end position="496"/>
    </location>
</feature>
<feature type="compositionally biased region" description="Low complexity" evidence="8">
    <location>
        <begin position="416"/>
        <end position="430"/>
    </location>
</feature>
<feature type="compositionally biased region" description="Polar residues" evidence="8">
    <location>
        <begin position="443"/>
        <end position="459"/>
    </location>
</feature>
<dbReference type="PANTHER" id="PTHR11501">
    <property type="entry name" value="MICROTUBULE-ASSOCIATED PROTEIN"/>
    <property type="match status" value="1"/>
</dbReference>
<dbReference type="Ensembl" id="ENSCVAT00000018372.1">
    <property type="protein sequence ID" value="ENSCVAP00000011414.1"/>
    <property type="gene ID" value="ENSCVAG00000013676.1"/>
</dbReference>
<dbReference type="InterPro" id="IPR001084">
    <property type="entry name" value="MAP_tubulin-bd_rpt"/>
</dbReference>
<feature type="compositionally biased region" description="Basic and acidic residues" evidence="8">
    <location>
        <begin position="156"/>
        <end position="168"/>
    </location>
</feature>
<keyword evidence="4 7" id="KW-0493">Microtubule</keyword>
<keyword evidence="6 7" id="KW-0206">Cytoskeleton</keyword>
<feature type="compositionally biased region" description="Low complexity" evidence="8">
    <location>
        <begin position="317"/>
        <end position="336"/>
    </location>
</feature>
<dbReference type="PANTHER" id="PTHR11501:SF14">
    <property type="entry name" value="MICROTUBULE-ASSOCIATED PROTEIN TAU"/>
    <property type="match status" value="1"/>
</dbReference>
<feature type="compositionally biased region" description="Polar residues" evidence="8">
    <location>
        <begin position="706"/>
        <end position="724"/>
    </location>
</feature>
<organism evidence="9 10">
    <name type="scientific">Cyprinodon variegatus</name>
    <name type="common">Sheepshead minnow</name>
    <dbReference type="NCBI Taxonomy" id="28743"/>
    <lineage>
        <taxon>Eukaryota</taxon>
        <taxon>Metazoa</taxon>
        <taxon>Chordata</taxon>
        <taxon>Craniata</taxon>
        <taxon>Vertebrata</taxon>
        <taxon>Euteleostomi</taxon>
        <taxon>Actinopterygii</taxon>
        <taxon>Neopterygii</taxon>
        <taxon>Teleostei</taxon>
        <taxon>Neoteleostei</taxon>
        <taxon>Acanthomorphata</taxon>
        <taxon>Ovalentaria</taxon>
        <taxon>Atherinomorphae</taxon>
        <taxon>Cyprinodontiformes</taxon>
        <taxon>Cyprinodontidae</taxon>
        <taxon>Cyprinodon</taxon>
    </lineage>
</organism>
<keyword evidence="3" id="KW-0597">Phosphoprotein</keyword>
<dbReference type="GO" id="GO:0008017">
    <property type="term" value="F:microtubule binding"/>
    <property type="evidence" value="ECO:0007669"/>
    <property type="project" value="InterPro"/>
</dbReference>
<comment type="subcellular location">
    <subcellularLocation>
        <location evidence="1 7">Cytoplasm</location>
        <location evidence="1 7">Cytoskeleton</location>
    </subcellularLocation>
</comment>
<feature type="compositionally biased region" description="Basic and acidic residues" evidence="8">
    <location>
        <begin position="134"/>
        <end position="147"/>
    </location>
</feature>
<evidence type="ECO:0000256" key="8">
    <source>
        <dbReference type="SAM" id="MobiDB-lite"/>
    </source>
</evidence>
<feature type="compositionally biased region" description="Basic and acidic residues" evidence="8">
    <location>
        <begin position="28"/>
        <end position="42"/>
    </location>
</feature>
<evidence type="ECO:0000313" key="9">
    <source>
        <dbReference type="Ensembl" id="ENSCVAP00000011426.1"/>
    </source>
</evidence>
<dbReference type="GeneTree" id="ENSGT00940000155494"/>
<dbReference type="Ensembl" id="ENSCVAT00000018383.1">
    <property type="protein sequence ID" value="ENSCVAP00000011426.1"/>
    <property type="gene ID" value="ENSCVAG00000013676.1"/>
</dbReference>
<keyword evidence="10" id="KW-1185">Reference proteome</keyword>
<feature type="region of interest" description="Disordered" evidence="8">
    <location>
        <begin position="22"/>
        <end position="183"/>
    </location>
</feature>
<dbReference type="STRING" id="28743.ENSCVAP00000011414"/>
<dbReference type="AlphaFoldDB" id="A0A3Q2CZC2"/>